<dbReference type="Proteomes" id="UP000255061">
    <property type="component" value="Unassembled WGS sequence"/>
</dbReference>
<reference evidence="1 2" key="1">
    <citation type="submission" date="2018-06" db="EMBL/GenBank/DDBJ databases">
        <authorList>
            <consortium name="Pathogen Informatics"/>
            <person name="Doyle S."/>
        </authorList>
    </citation>
    <scope>NUCLEOTIDE SEQUENCE [LARGE SCALE GENOMIC DNA]</scope>
    <source>
        <strain evidence="1 2">NCTC10736</strain>
    </source>
</reference>
<dbReference type="EMBL" id="UGYV01000001">
    <property type="protein sequence ID" value="SUI72155.1"/>
    <property type="molecule type" value="Genomic_DNA"/>
</dbReference>
<proteinExistence type="predicted"/>
<evidence type="ECO:0000313" key="2">
    <source>
        <dbReference type="Proteomes" id="UP000255061"/>
    </source>
</evidence>
<name>A0A380A1D6_9GAMM</name>
<protein>
    <submittedName>
        <fullName evidence="1">Uncharacterized protein</fullName>
    </submittedName>
</protein>
<dbReference type="RefSeq" id="WP_115405759.1">
    <property type="nucleotide sequence ID" value="NZ_UGYV01000001.1"/>
</dbReference>
<gene>
    <name evidence="1" type="ORF">NCTC10736_01272</name>
</gene>
<sequence length="192" mass="21407">MAIPILGAPDDIFALIPDAPLIPNSDGLDEDDHYNFNTKRDKTELLDTAISFNKHIQARTAVDVTASVRRSHNMGLQNTQLLMPKELNLLIGKLIKSGNQSSNIETTIVIWLMMLLSKSVEEIQSLVVFTDLTKKQQGLYIDKSGQGWWFFYVSHTAKAKIDIVGLREAKEEVFTSCPPPVSGLLSLLKIIQ</sequence>
<evidence type="ECO:0000313" key="1">
    <source>
        <dbReference type="EMBL" id="SUI72155.1"/>
    </source>
</evidence>
<dbReference type="AlphaFoldDB" id="A0A380A1D6"/>
<organism evidence="1 2">
    <name type="scientific">Shewanella morhuae</name>
    <dbReference type="NCBI Taxonomy" id="365591"/>
    <lineage>
        <taxon>Bacteria</taxon>
        <taxon>Pseudomonadati</taxon>
        <taxon>Pseudomonadota</taxon>
        <taxon>Gammaproteobacteria</taxon>
        <taxon>Alteromonadales</taxon>
        <taxon>Shewanellaceae</taxon>
        <taxon>Shewanella</taxon>
    </lineage>
</organism>
<accession>A0A380A1D6</accession>